<organism evidence="3 4">
    <name type="scientific">Salvia divinorum</name>
    <name type="common">Maria pastora</name>
    <name type="synonym">Diviner's sage</name>
    <dbReference type="NCBI Taxonomy" id="28513"/>
    <lineage>
        <taxon>Eukaryota</taxon>
        <taxon>Viridiplantae</taxon>
        <taxon>Streptophyta</taxon>
        <taxon>Embryophyta</taxon>
        <taxon>Tracheophyta</taxon>
        <taxon>Spermatophyta</taxon>
        <taxon>Magnoliopsida</taxon>
        <taxon>eudicotyledons</taxon>
        <taxon>Gunneridae</taxon>
        <taxon>Pentapetalae</taxon>
        <taxon>asterids</taxon>
        <taxon>lamiids</taxon>
        <taxon>Lamiales</taxon>
        <taxon>Lamiaceae</taxon>
        <taxon>Nepetoideae</taxon>
        <taxon>Mentheae</taxon>
        <taxon>Salviinae</taxon>
        <taxon>Salvia</taxon>
        <taxon>Salvia subgen. Calosphace</taxon>
    </lineage>
</organism>
<dbReference type="InterPro" id="IPR012417">
    <property type="entry name" value="CaM-bd_dom_pln"/>
</dbReference>
<feature type="compositionally biased region" description="Basic and acidic residues" evidence="1">
    <location>
        <begin position="131"/>
        <end position="144"/>
    </location>
</feature>
<feature type="compositionally biased region" description="Basic and acidic residues" evidence="1">
    <location>
        <begin position="166"/>
        <end position="185"/>
    </location>
</feature>
<evidence type="ECO:0000313" key="3">
    <source>
        <dbReference type="EMBL" id="KAL1552608.1"/>
    </source>
</evidence>
<dbReference type="EMBL" id="JBEAFC010000006">
    <property type="protein sequence ID" value="KAL1552608.1"/>
    <property type="molecule type" value="Genomic_DNA"/>
</dbReference>
<dbReference type="Pfam" id="PF07839">
    <property type="entry name" value="CaM_binding"/>
    <property type="match status" value="1"/>
</dbReference>
<gene>
    <name evidence="3" type="ORF">AAHA92_13384</name>
</gene>
<feature type="compositionally biased region" description="Polar residues" evidence="1">
    <location>
        <begin position="95"/>
        <end position="106"/>
    </location>
</feature>
<protein>
    <recommendedName>
        <fullName evidence="2">Calmodulin-binding domain-containing protein</fullName>
    </recommendedName>
</protein>
<evidence type="ECO:0000259" key="2">
    <source>
        <dbReference type="Pfam" id="PF07839"/>
    </source>
</evidence>
<feature type="compositionally biased region" description="Polar residues" evidence="1">
    <location>
        <begin position="20"/>
        <end position="30"/>
    </location>
</feature>
<dbReference type="PANTHER" id="PTHR33349">
    <property type="entry name" value="EMB|CAB62594.1"/>
    <property type="match status" value="1"/>
</dbReference>
<dbReference type="PANTHER" id="PTHR33349:SF20">
    <property type="entry name" value="CHROMO DOMAIN CEC-LIKE PROTEIN"/>
    <property type="match status" value="1"/>
</dbReference>
<feature type="compositionally biased region" description="Basic and acidic residues" evidence="1">
    <location>
        <begin position="1"/>
        <end position="17"/>
    </location>
</feature>
<feature type="region of interest" description="Disordered" evidence="1">
    <location>
        <begin position="1"/>
        <end position="333"/>
    </location>
</feature>
<reference evidence="3 4" key="1">
    <citation type="submission" date="2024-06" db="EMBL/GenBank/DDBJ databases">
        <title>A chromosome level genome sequence of Diviner's sage (Salvia divinorum).</title>
        <authorList>
            <person name="Ford S.A."/>
            <person name="Ro D.-K."/>
            <person name="Ness R.W."/>
            <person name="Phillips M.A."/>
        </authorList>
    </citation>
    <scope>NUCLEOTIDE SEQUENCE [LARGE SCALE GENOMIC DNA]</scope>
    <source>
        <strain evidence="3">SAF-2024a</strain>
        <tissue evidence="3">Leaf</tissue>
    </source>
</reference>
<feature type="compositionally biased region" description="Low complexity" evidence="1">
    <location>
        <begin position="36"/>
        <end position="47"/>
    </location>
</feature>
<feature type="compositionally biased region" description="Acidic residues" evidence="1">
    <location>
        <begin position="216"/>
        <end position="227"/>
    </location>
</feature>
<evidence type="ECO:0000256" key="1">
    <source>
        <dbReference type="SAM" id="MobiDB-lite"/>
    </source>
</evidence>
<accession>A0ABD1HBG0</accession>
<keyword evidence="4" id="KW-1185">Reference proteome</keyword>
<evidence type="ECO:0000313" key="4">
    <source>
        <dbReference type="Proteomes" id="UP001567538"/>
    </source>
</evidence>
<proteinExistence type="predicted"/>
<name>A0ABD1HBG0_SALDI</name>
<feature type="compositionally biased region" description="Low complexity" evidence="1">
    <location>
        <begin position="108"/>
        <end position="120"/>
    </location>
</feature>
<sequence>MSTRRKEGDSNVSEKRGISPSPSHLKSSPRPSKPVSISRSLGSSPSSEKATPNYLKPTLSSLLSSGDAIKSNILARRRSFDKPPSPTPTPTTKTRGFSPTPTTKTRGFSPTPTFRSSSFSGKTGRAVTSPKSDRGLKGTKEAGKQHLYARAVGGLKKSATIASKSKKIEAATDPLMKKDSSDHQESNIAGDEEDSLVADLALEDDSHKADSPTASEELDADGGDAAEVETSPTILEQCDASIGEAESPTNSEESDDNDAAKIESPTLLGQDDADTVSEVDDSTTNPDHSKPNEDEGEEVKALDTKLGGEAGEAQQGVAEDDGEAAPRLSHGKKDAALSNNVIEEMTREQRRNKVRALAGAFETVISLQEHK</sequence>
<dbReference type="Proteomes" id="UP001567538">
    <property type="component" value="Unassembled WGS sequence"/>
</dbReference>
<feature type="compositionally biased region" description="Acidic residues" evidence="1">
    <location>
        <begin position="271"/>
        <end position="281"/>
    </location>
</feature>
<feature type="domain" description="Calmodulin-binding" evidence="2">
    <location>
        <begin position="331"/>
        <end position="366"/>
    </location>
</feature>
<dbReference type="AlphaFoldDB" id="A0ABD1HBG0"/>
<feature type="compositionally biased region" description="Basic and acidic residues" evidence="1">
    <location>
        <begin position="287"/>
        <end position="303"/>
    </location>
</feature>
<comment type="caution">
    <text evidence="3">The sequence shown here is derived from an EMBL/GenBank/DDBJ whole genome shotgun (WGS) entry which is preliminary data.</text>
</comment>